<dbReference type="InterPro" id="IPR036249">
    <property type="entry name" value="Thioredoxin-like_sf"/>
</dbReference>
<evidence type="ECO:0000256" key="5">
    <source>
        <dbReference type="SAM" id="Phobius"/>
    </source>
</evidence>
<dbReference type="InterPro" id="IPR050553">
    <property type="entry name" value="Thioredoxin_ResA/DsbE_sf"/>
</dbReference>
<dbReference type="Pfam" id="PF00578">
    <property type="entry name" value="AhpC-TSA"/>
    <property type="match status" value="1"/>
</dbReference>
<dbReference type="InterPro" id="IPR000866">
    <property type="entry name" value="AhpC/TSA"/>
</dbReference>
<dbReference type="PROSITE" id="PS51352">
    <property type="entry name" value="THIOREDOXIN_2"/>
    <property type="match status" value="1"/>
</dbReference>
<dbReference type="GO" id="GO:0016209">
    <property type="term" value="F:antioxidant activity"/>
    <property type="evidence" value="ECO:0007669"/>
    <property type="project" value="InterPro"/>
</dbReference>
<evidence type="ECO:0000259" key="6">
    <source>
        <dbReference type="PROSITE" id="PS51352"/>
    </source>
</evidence>
<name>D2EFM8_PARA4</name>
<dbReference type="InterPro" id="IPR013766">
    <property type="entry name" value="Thioredoxin_domain"/>
</dbReference>
<keyword evidence="4" id="KW-0676">Redox-active center</keyword>
<evidence type="ECO:0000313" key="8">
    <source>
        <dbReference type="Proteomes" id="UP000009375"/>
    </source>
</evidence>
<evidence type="ECO:0000256" key="2">
    <source>
        <dbReference type="ARBA" id="ARBA00022748"/>
    </source>
</evidence>
<dbReference type="EMBL" id="GG730047">
    <property type="protein sequence ID" value="EEZ92838.1"/>
    <property type="molecule type" value="Genomic_DNA"/>
</dbReference>
<evidence type="ECO:0000256" key="1">
    <source>
        <dbReference type="ARBA" id="ARBA00004196"/>
    </source>
</evidence>
<evidence type="ECO:0000256" key="3">
    <source>
        <dbReference type="ARBA" id="ARBA00023157"/>
    </source>
</evidence>
<gene>
    <name evidence="7" type="ORF">BJBARM4_0547</name>
</gene>
<reference evidence="7 8" key="1">
    <citation type="journal article" date="2010" name="Proc. Natl. Acad. Sci. U.S.A.">
        <title>Enigmatic, ultrasmall, uncultivated Archaea.</title>
        <authorList>
            <person name="Baker B.J."/>
            <person name="Comolli L.R."/>
            <person name="Dick G.J."/>
            <person name="Hauser L.J."/>
            <person name="Hyatt D."/>
            <person name="Dill B.D."/>
            <person name="Land M.L."/>
            <person name="Verberkmoes N.C."/>
            <person name="Hettich R.L."/>
            <person name="Banfield J.F."/>
        </authorList>
    </citation>
    <scope>NUCLEOTIDE SEQUENCE [LARGE SCALE GENOMIC DNA]</scope>
</reference>
<dbReference type="GO" id="GO:0016491">
    <property type="term" value="F:oxidoreductase activity"/>
    <property type="evidence" value="ECO:0007669"/>
    <property type="project" value="InterPro"/>
</dbReference>
<organism evidence="7 8">
    <name type="scientific">Candidatus Parvarchaeum acidiphilum ARMAN-4</name>
    <dbReference type="NCBI Taxonomy" id="662760"/>
    <lineage>
        <taxon>Archaea</taxon>
        <taxon>Candidatus Parvarchaeota</taxon>
        <taxon>Candidatus Parvarchaeum</taxon>
    </lineage>
</organism>
<dbReference type="SUPFAM" id="SSF52833">
    <property type="entry name" value="Thioredoxin-like"/>
    <property type="match status" value="1"/>
</dbReference>
<keyword evidence="5" id="KW-1133">Transmembrane helix</keyword>
<sequence>MKIKMKYILYVVVVVIAVVLILNFFVLNHAKTTKYLSVGETAPNYTFQLANGSTESLNNYKGEPLILWFVATWCSSCAQGNTAVANNLAFFKDHNVKILELEQYDDLGSAGMPISQFISEYGNNNTYVTGGVASYNMTVAYNTPPTFQLDIYYLISPSGKILYVGEGIANGIGNLEDLISKNGL</sequence>
<keyword evidence="3" id="KW-1015">Disulfide bond</keyword>
<keyword evidence="5" id="KW-0472">Membrane</keyword>
<dbReference type="Proteomes" id="UP000009375">
    <property type="component" value="Unassembled WGS sequence"/>
</dbReference>
<proteinExistence type="predicted"/>
<evidence type="ECO:0000313" key="7">
    <source>
        <dbReference type="EMBL" id="EEZ92838.1"/>
    </source>
</evidence>
<keyword evidence="5" id="KW-0812">Transmembrane</keyword>
<dbReference type="AlphaFoldDB" id="D2EFM8"/>
<evidence type="ECO:0000256" key="4">
    <source>
        <dbReference type="ARBA" id="ARBA00023284"/>
    </source>
</evidence>
<dbReference type="Gene3D" id="3.40.30.10">
    <property type="entry name" value="Glutaredoxin"/>
    <property type="match status" value="1"/>
</dbReference>
<dbReference type="GO" id="GO:0017004">
    <property type="term" value="P:cytochrome complex assembly"/>
    <property type="evidence" value="ECO:0007669"/>
    <property type="project" value="UniProtKB-KW"/>
</dbReference>
<dbReference type="PANTHER" id="PTHR42852">
    <property type="entry name" value="THIOL:DISULFIDE INTERCHANGE PROTEIN DSBE"/>
    <property type="match status" value="1"/>
</dbReference>
<feature type="domain" description="Thioredoxin" evidence="6">
    <location>
        <begin position="36"/>
        <end position="184"/>
    </location>
</feature>
<accession>D2EFM8</accession>
<protein>
    <submittedName>
        <fullName evidence="7">Alkyl hydroperoxide reductase/ Thiol specific antioxidant/ Mal allergen</fullName>
    </submittedName>
</protein>
<comment type="subcellular location">
    <subcellularLocation>
        <location evidence="1">Cell envelope</location>
    </subcellularLocation>
</comment>
<keyword evidence="2" id="KW-0201">Cytochrome c-type biogenesis</keyword>
<dbReference type="PANTHER" id="PTHR42852:SF6">
    <property type="entry name" value="THIOL:DISULFIDE INTERCHANGE PROTEIN DSBE"/>
    <property type="match status" value="1"/>
</dbReference>
<feature type="transmembrane region" description="Helical" evidence="5">
    <location>
        <begin position="7"/>
        <end position="27"/>
    </location>
</feature>